<dbReference type="PANTHER" id="PTHR38248">
    <property type="entry name" value="FUNK1 6"/>
    <property type="match status" value="1"/>
</dbReference>
<dbReference type="SUPFAM" id="SSF56112">
    <property type="entry name" value="Protein kinase-like (PK-like)"/>
    <property type="match status" value="1"/>
</dbReference>
<dbReference type="AlphaFoldDB" id="A0A286U804"/>
<dbReference type="STRING" id="2282107.A0A286U804"/>
<proteinExistence type="predicted"/>
<dbReference type="OrthoDB" id="5592585at2759"/>
<accession>A0A286U804</accession>
<gene>
    <name evidence="2" type="ORF">PNOK_0859500</name>
</gene>
<dbReference type="PANTHER" id="PTHR38248:SF2">
    <property type="entry name" value="FUNK1 11"/>
    <property type="match status" value="1"/>
</dbReference>
<name>A0A286U804_9AGAM</name>
<dbReference type="EMBL" id="NBII01000009">
    <property type="protein sequence ID" value="PAV15737.1"/>
    <property type="molecule type" value="Genomic_DNA"/>
</dbReference>
<dbReference type="Gene3D" id="1.10.510.10">
    <property type="entry name" value="Transferase(Phosphotransferase) domain 1"/>
    <property type="match status" value="1"/>
</dbReference>
<dbReference type="InterPro" id="IPR011009">
    <property type="entry name" value="Kinase-like_dom_sf"/>
</dbReference>
<dbReference type="Pfam" id="PF17667">
    <property type="entry name" value="Pkinase_fungal"/>
    <property type="match status" value="1"/>
</dbReference>
<comment type="caution">
    <text evidence="2">The sequence shown here is derived from an EMBL/GenBank/DDBJ whole genome shotgun (WGS) entry which is preliminary data.</text>
</comment>
<keyword evidence="3" id="KW-1185">Reference proteome</keyword>
<dbReference type="InterPro" id="IPR040976">
    <property type="entry name" value="Pkinase_fungal"/>
</dbReference>
<dbReference type="InParanoid" id="A0A286U804"/>
<dbReference type="Proteomes" id="UP000217199">
    <property type="component" value="Unassembled WGS sequence"/>
</dbReference>
<organism evidence="2 3">
    <name type="scientific">Pyrrhoderma noxium</name>
    <dbReference type="NCBI Taxonomy" id="2282107"/>
    <lineage>
        <taxon>Eukaryota</taxon>
        <taxon>Fungi</taxon>
        <taxon>Dikarya</taxon>
        <taxon>Basidiomycota</taxon>
        <taxon>Agaricomycotina</taxon>
        <taxon>Agaricomycetes</taxon>
        <taxon>Hymenochaetales</taxon>
        <taxon>Hymenochaetaceae</taxon>
        <taxon>Pyrrhoderma</taxon>
    </lineage>
</organism>
<feature type="domain" description="Fungal-type protein kinase" evidence="1">
    <location>
        <begin position="119"/>
        <end position="445"/>
    </location>
</feature>
<sequence>MDEIYTVSLSTLLDNDIKFTGGEKEWTPWRMKYPDEVGGCLNRIAKAVSKQWDIPLKRKYWYGLEGEGYGPDAPDLCVIPLTYPVKTGNDLDNLLLDVPWSKLMVLADCFSTSPFIDLVRNTFIHQENRLFIIALLFDYFTLNIYIHDRSGIVKSSVEDVIENKKDFLRFAIGVLFVEEKYLGFDPSMEEIDGRRYIYVNPSPSESPVKLEIKKTISRQNGTHSEGTTLWLAQGCLKDKDDINGTIEREFIVKDFWSVVIDGSKGRKISERLEETGYTSHIVSWECIGESTGMVRDGGKKYYFSALDRCWFDESPSLPDNREHIRIVTSTIGELVDDLKTSEELLTTFLNLFLMIIDLYTDHGILIRDISKDNLLLVETPNGRRQIRLIDCHLAVDVVGDQLTRPYGTAAYMAIDALLRYRYEEKSFRYRYYHDLESVFYVLLWILLERKLKWYEERGENLSALRDKSDILGIWDTSKPDDMVKTIKTVYIKNSIYFVRSDILDPPAPEFKYLTEYVKKLHRLLLFVDRFSSDDDERTSSREDELYNRNIQDVRERIISIHAEALITEVESTEGTGDKLT</sequence>
<protein>
    <recommendedName>
        <fullName evidence="1">Fungal-type protein kinase domain-containing protein</fullName>
    </recommendedName>
</protein>
<evidence type="ECO:0000313" key="3">
    <source>
        <dbReference type="Proteomes" id="UP000217199"/>
    </source>
</evidence>
<evidence type="ECO:0000259" key="1">
    <source>
        <dbReference type="Pfam" id="PF17667"/>
    </source>
</evidence>
<reference evidence="2 3" key="1">
    <citation type="journal article" date="2017" name="Mol. Ecol.">
        <title>Comparative and population genomic landscape of Phellinus noxius: A hypervariable fungus causing root rot in trees.</title>
        <authorList>
            <person name="Chung C.L."/>
            <person name="Lee T.J."/>
            <person name="Akiba M."/>
            <person name="Lee H.H."/>
            <person name="Kuo T.H."/>
            <person name="Liu D."/>
            <person name="Ke H.M."/>
            <person name="Yokoi T."/>
            <person name="Roa M.B."/>
            <person name="Lu M.J."/>
            <person name="Chang Y.Y."/>
            <person name="Ann P.J."/>
            <person name="Tsai J.N."/>
            <person name="Chen C.Y."/>
            <person name="Tzean S.S."/>
            <person name="Ota Y."/>
            <person name="Hattori T."/>
            <person name="Sahashi N."/>
            <person name="Liou R.F."/>
            <person name="Kikuchi T."/>
            <person name="Tsai I.J."/>
        </authorList>
    </citation>
    <scope>NUCLEOTIDE SEQUENCE [LARGE SCALE GENOMIC DNA]</scope>
    <source>
        <strain evidence="2 3">FFPRI411160</strain>
    </source>
</reference>
<evidence type="ECO:0000313" key="2">
    <source>
        <dbReference type="EMBL" id="PAV15737.1"/>
    </source>
</evidence>